<evidence type="ECO:0000313" key="3">
    <source>
        <dbReference type="Proteomes" id="UP001196915"/>
    </source>
</evidence>
<dbReference type="RefSeq" id="WP_170933535.1">
    <property type="nucleotide sequence ID" value="NZ_CADFDF010000002.1"/>
</dbReference>
<organism evidence="2 3">
    <name type="scientific">Burkholderia multivorans</name>
    <dbReference type="NCBI Taxonomy" id="87883"/>
    <lineage>
        <taxon>Bacteria</taxon>
        <taxon>Pseudomonadati</taxon>
        <taxon>Pseudomonadota</taxon>
        <taxon>Betaproteobacteria</taxon>
        <taxon>Burkholderiales</taxon>
        <taxon>Burkholderiaceae</taxon>
        <taxon>Burkholderia</taxon>
        <taxon>Burkholderia cepacia complex</taxon>
    </lineage>
</organism>
<gene>
    <name evidence="2" type="ORF">KTE52_02160</name>
</gene>
<protein>
    <submittedName>
        <fullName evidence="2">Uncharacterized protein</fullName>
    </submittedName>
</protein>
<feature type="compositionally biased region" description="Low complexity" evidence="1">
    <location>
        <begin position="78"/>
        <end position="92"/>
    </location>
</feature>
<accession>A0AAP2HEZ9</accession>
<dbReference type="EMBL" id="JAHPMX010000001">
    <property type="protein sequence ID" value="MBU9355133.1"/>
    <property type="molecule type" value="Genomic_DNA"/>
</dbReference>
<name>A0AAP2HEZ9_9BURK</name>
<comment type="caution">
    <text evidence="2">The sequence shown here is derived from an EMBL/GenBank/DDBJ whole genome shotgun (WGS) entry which is preliminary data.</text>
</comment>
<evidence type="ECO:0000256" key="1">
    <source>
        <dbReference type="SAM" id="MobiDB-lite"/>
    </source>
</evidence>
<dbReference type="Proteomes" id="UP001196915">
    <property type="component" value="Unassembled WGS sequence"/>
</dbReference>
<evidence type="ECO:0000313" key="2">
    <source>
        <dbReference type="EMBL" id="MBU9355133.1"/>
    </source>
</evidence>
<feature type="region of interest" description="Disordered" evidence="1">
    <location>
        <begin position="66"/>
        <end position="99"/>
    </location>
</feature>
<proteinExistence type="predicted"/>
<sequence>MHRIVAPLRRGIVRRCGLARIEEAADARCAQPRGETREEMRDLPLQAPQIATQIHVEEKIAHHRLLISEGPARKPNRTTRSSSSAARMAADTQIETRSA</sequence>
<reference evidence="2" key="1">
    <citation type="submission" date="2021-06" db="EMBL/GenBank/DDBJ databases">
        <title>A collection of bacterial strains from the Burkholderia cepacia Research Laboratory and Repository.</title>
        <authorList>
            <person name="Lipuma J."/>
            <person name="Spilker T."/>
        </authorList>
    </citation>
    <scope>NUCLEOTIDE SEQUENCE</scope>
    <source>
        <strain evidence="2">AU37435</strain>
    </source>
</reference>
<dbReference type="AlphaFoldDB" id="A0AAP2HEZ9"/>